<feature type="signal peptide" evidence="1">
    <location>
        <begin position="1"/>
        <end position="23"/>
    </location>
</feature>
<dbReference type="Gene3D" id="2.160.20.110">
    <property type="match status" value="1"/>
</dbReference>
<dbReference type="EMBL" id="JACLYZ010000036">
    <property type="protein sequence ID" value="MBM6736091.1"/>
    <property type="molecule type" value="Genomic_DNA"/>
</dbReference>
<evidence type="ECO:0000256" key="1">
    <source>
        <dbReference type="SAM" id="SignalP"/>
    </source>
</evidence>
<accession>A0ABS2E374</accession>
<evidence type="ECO:0000313" key="4">
    <source>
        <dbReference type="Proteomes" id="UP000766986"/>
    </source>
</evidence>
<dbReference type="PROSITE" id="PS51257">
    <property type="entry name" value="PROKAR_LIPOPROTEIN"/>
    <property type="match status" value="1"/>
</dbReference>
<comment type="caution">
    <text evidence="3">The sequence shown here is derived from an EMBL/GenBank/DDBJ whole genome shotgun (WGS) entry which is preliminary data.</text>
</comment>
<dbReference type="InterPro" id="IPR003961">
    <property type="entry name" value="FN3_dom"/>
</dbReference>
<proteinExistence type="predicted"/>
<dbReference type="SUPFAM" id="SSF49265">
    <property type="entry name" value="Fibronectin type III"/>
    <property type="match status" value="1"/>
</dbReference>
<feature type="domain" description="Fibronectin type-III" evidence="2">
    <location>
        <begin position="687"/>
        <end position="781"/>
    </location>
</feature>
<keyword evidence="4" id="KW-1185">Reference proteome</keyword>
<dbReference type="Proteomes" id="UP000766986">
    <property type="component" value="Unassembled WGS sequence"/>
</dbReference>
<gene>
    <name evidence="3" type="ORF">H7U35_12800</name>
</gene>
<dbReference type="RefSeq" id="WP_205096286.1">
    <property type="nucleotide sequence ID" value="NZ_JACLYZ010000036.1"/>
</dbReference>
<sequence>MKKQRMTWLLCSMLAWLVSSCMVEEEMYRGSSYGYSPYVKTGDVSEISRNSAVVKGALDIENLTGYHEYGILWSINYNSGELEYDGTRTPVIGEGNNPSSFQVELTDLNSMTTYYYCTYVEMPDGPIYGRVKNFVTLPAETPKLMFPEAFGKDDSGFSVRSAFENWDGQSSFETGFCWKKVGSDYTEPTLESCDRLEYCDSTTPFQTRVDVYWSEASLYAVRAFVRLYATDEIVYSSTLYVSQDDNPLLSPCIVEAIDGNTVSFHAMACNFDRLAITEKGFCYSETSSAPTIEANTKVSDITSEEITEITATIEGLNPDQFYYVRAYCVADGMTYYGPTYIYGKRDAGIYTLEDLVAFRDARNNNEDVSMWKNEEGVINLYSDIDMGSIENWIPIKSIEYGETFNGNKHTLDNMKITAFEADYNSSNLGFIEYNNGTIKDLYIGSGSSIMLELASDVYTEIGVGFICVENEQNGSLEGCSSAATISVKSTSNNETLIVGGLVGKNYGKVINCIHSGLVDARSIHSHMGGVISYSGYGSEVSGCVNEGSVGKGYQCESVAGIAARINETLIVSCQNKGEVTANAATEYMGGICGYCDINSNLGIYASIDQCTNEGNLKGGKTYVGGIAGDIHGGVTNCINTAAIVTEAKYAGTICGRIWGTNQFAGNQNTGTINGIEGVLNGDDNRVPLVSIATIGNVTATTAELSAQILDIGGKAITSKGFFYSTNKDSWGDRVYSSAEGNLISLTLENLVPGTTYFIRTFANNDAGEHVAGFVSFTTPLE</sequence>
<dbReference type="PROSITE" id="PS50853">
    <property type="entry name" value="FN3"/>
    <property type="match status" value="1"/>
</dbReference>
<name>A0ABS2E374_9BACT</name>
<keyword evidence="1" id="KW-0732">Signal</keyword>
<reference evidence="3 4" key="1">
    <citation type="journal article" date="2021" name="Sci. Rep.">
        <title>The distribution of antibiotic resistance genes in chicken gut microbiota commensals.</title>
        <authorList>
            <person name="Juricova H."/>
            <person name="Matiasovicova J."/>
            <person name="Kubasova T."/>
            <person name="Cejkova D."/>
            <person name="Rychlik I."/>
        </authorList>
    </citation>
    <scope>NUCLEOTIDE SEQUENCE [LARGE SCALE GENOMIC DNA]</scope>
    <source>
        <strain evidence="3 4">An772</strain>
    </source>
</reference>
<dbReference type="InterPro" id="IPR036116">
    <property type="entry name" value="FN3_sf"/>
</dbReference>
<protein>
    <recommendedName>
        <fullName evidence="2">Fibronectin type-III domain-containing protein</fullName>
    </recommendedName>
</protein>
<evidence type="ECO:0000313" key="3">
    <source>
        <dbReference type="EMBL" id="MBM6736091.1"/>
    </source>
</evidence>
<evidence type="ECO:0000259" key="2">
    <source>
        <dbReference type="PROSITE" id="PS50853"/>
    </source>
</evidence>
<feature type="chain" id="PRO_5046070649" description="Fibronectin type-III domain-containing protein" evidence="1">
    <location>
        <begin position="24"/>
        <end position="781"/>
    </location>
</feature>
<organism evidence="3 4">
    <name type="scientific">Mediterranea massiliensis</name>
    <dbReference type="NCBI Taxonomy" id="1841865"/>
    <lineage>
        <taxon>Bacteria</taxon>
        <taxon>Pseudomonadati</taxon>
        <taxon>Bacteroidota</taxon>
        <taxon>Bacteroidia</taxon>
        <taxon>Bacteroidales</taxon>
        <taxon>Bacteroidaceae</taxon>
        <taxon>Mediterranea</taxon>
    </lineage>
</organism>
<dbReference type="Gene3D" id="2.60.40.10">
    <property type="entry name" value="Immunoglobulins"/>
    <property type="match status" value="1"/>
</dbReference>
<dbReference type="InterPro" id="IPR013783">
    <property type="entry name" value="Ig-like_fold"/>
</dbReference>